<evidence type="ECO:0000256" key="2">
    <source>
        <dbReference type="ARBA" id="ARBA00023002"/>
    </source>
</evidence>
<dbReference type="PROSITE" id="PS00061">
    <property type="entry name" value="ADH_SHORT"/>
    <property type="match status" value="1"/>
</dbReference>
<dbReference type="EMBL" id="JBHSMI010000052">
    <property type="protein sequence ID" value="MFC5406124.1"/>
    <property type="molecule type" value="Genomic_DNA"/>
</dbReference>
<gene>
    <name evidence="5" type="ORF">ACFPOF_25565</name>
</gene>
<evidence type="ECO:0000313" key="6">
    <source>
        <dbReference type="Proteomes" id="UP001596113"/>
    </source>
</evidence>
<dbReference type="CDD" id="cd05374">
    <property type="entry name" value="17beta-HSD-like_SDR_c"/>
    <property type="match status" value="1"/>
</dbReference>
<accession>A0ABW0HYE4</accession>
<dbReference type="PRINTS" id="PR00080">
    <property type="entry name" value="SDRFAMILY"/>
</dbReference>
<dbReference type="SMART" id="SM00822">
    <property type="entry name" value="PKS_KR"/>
    <property type="match status" value="1"/>
</dbReference>
<proteinExistence type="inferred from homology"/>
<dbReference type="PANTHER" id="PTHR43976">
    <property type="entry name" value="SHORT CHAIN DEHYDROGENASE"/>
    <property type="match status" value="1"/>
</dbReference>
<evidence type="ECO:0000256" key="3">
    <source>
        <dbReference type="RuleBase" id="RU000363"/>
    </source>
</evidence>
<dbReference type="Proteomes" id="UP001596113">
    <property type="component" value="Unassembled WGS sequence"/>
</dbReference>
<dbReference type="InterPro" id="IPR051911">
    <property type="entry name" value="SDR_oxidoreductase"/>
</dbReference>
<dbReference type="SUPFAM" id="SSF51735">
    <property type="entry name" value="NAD(P)-binding Rossmann-fold domains"/>
    <property type="match status" value="1"/>
</dbReference>
<comment type="caution">
    <text evidence="5">The sequence shown here is derived from an EMBL/GenBank/DDBJ whole genome shotgun (WGS) entry which is preliminary data.</text>
</comment>
<feature type="domain" description="Ketoreductase" evidence="4">
    <location>
        <begin position="6"/>
        <end position="187"/>
    </location>
</feature>
<keyword evidence="2" id="KW-0560">Oxidoreductase</keyword>
<evidence type="ECO:0000256" key="1">
    <source>
        <dbReference type="ARBA" id="ARBA00006484"/>
    </source>
</evidence>
<comment type="similarity">
    <text evidence="1 3">Belongs to the short-chain dehydrogenases/reductases (SDR) family.</text>
</comment>
<organism evidence="5 6">
    <name type="scientific">Cohnella soli</name>
    <dbReference type="NCBI Taxonomy" id="425005"/>
    <lineage>
        <taxon>Bacteria</taxon>
        <taxon>Bacillati</taxon>
        <taxon>Bacillota</taxon>
        <taxon>Bacilli</taxon>
        <taxon>Bacillales</taxon>
        <taxon>Paenibacillaceae</taxon>
        <taxon>Cohnella</taxon>
    </lineage>
</organism>
<dbReference type="InterPro" id="IPR002347">
    <property type="entry name" value="SDR_fam"/>
</dbReference>
<keyword evidence="6" id="KW-1185">Reference proteome</keyword>
<dbReference type="RefSeq" id="WP_378138028.1">
    <property type="nucleotide sequence ID" value="NZ_JBHSMI010000052.1"/>
</dbReference>
<dbReference type="Pfam" id="PF00106">
    <property type="entry name" value="adh_short"/>
    <property type="match status" value="1"/>
</dbReference>
<dbReference type="NCBIfam" id="NF005372">
    <property type="entry name" value="PRK06914.1"/>
    <property type="match status" value="1"/>
</dbReference>
<dbReference type="InterPro" id="IPR020904">
    <property type="entry name" value="Sc_DH/Rdtase_CS"/>
</dbReference>
<dbReference type="InterPro" id="IPR057326">
    <property type="entry name" value="KR_dom"/>
</dbReference>
<dbReference type="PRINTS" id="PR00081">
    <property type="entry name" value="GDHRDH"/>
</dbReference>
<sequence length="286" mass="31078">MASKTKIALITGASSGFGLLIAVALASKGYRVVATMRNPEQQSQLMQESERVGVCNNIEVVQLDVTDDSSIAEAVAHTIDKYGRIDALVNNAGFAVGGVIEEVPMEAWRAQLETNFFGLVAVTRAVLPHMRSQREGAVIQIGSVSGKVGLPGYGAYASSKFAIEGFSESLRHEVAPFGIRVYIVEPGAYRTSIWSKGFANMHTQPNSPYERQLNAVLHFSRKTADTAPPPQEVADLVARLASQKSQRRLRYPVGHGSRLLIVAGKLLPWLWIEAAVRKVLKPPTIK</sequence>
<dbReference type="PANTHER" id="PTHR43976:SF16">
    <property type="entry name" value="SHORT-CHAIN DEHYDROGENASE_REDUCTASE FAMILY PROTEIN"/>
    <property type="match status" value="1"/>
</dbReference>
<evidence type="ECO:0000313" key="5">
    <source>
        <dbReference type="EMBL" id="MFC5406124.1"/>
    </source>
</evidence>
<reference evidence="6" key="1">
    <citation type="journal article" date="2019" name="Int. J. Syst. Evol. Microbiol.">
        <title>The Global Catalogue of Microorganisms (GCM) 10K type strain sequencing project: providing services to taxonomists for standard genome sequencing and annotation.</title>
        <authorList>
            <consortium name="The Broad Institute Genomics Platform"/>
            <consortium name="The Broad Institute Genome Sequencing Center for Infectious Disease"/>
            <person name="Wu L."/>
            <person name="Ma J."/>
        </authorList>
    </citation>
    <scope>NUCLEOTIDE SEQUENCE [LARGE SCALE GENOMIC DNA]</scope>
    <source>
        <strain evidence="6">CGMCC 1.18575</strain>
    </source>
</reference>
<name>A0ABW0HYE4_9BACL</name>
<evidence type="ECO:0000259" key="4">
    <source>
        <dbReference type="SMART" id="SM00822"/>
    </source>
</evidence>
<dbReference type="Gene3D" id="3.40.50.720">
    <property type="entry name" value="NAD(P)-binding Rossmann-like Domain"/>
    <property type="match status" value="1"/>
</dbReference>
<dbReference type="InterPro" id="IPR036291">
    <property type="entry name" value="NAD(P)-bd_dom_sf"/>
</dbReference>
<protein>
    <submittedName>
        <fullName evidence="5">SDR family oxidoreductase</fullName>
    </submittedName>
</protein>